<dbReference type="EMBL" id="JAIWYP010000003">
    <property type="protein sequence ID" value="KAH3853949.1"/>
    <property type="molecule type" value="Genomic_DNA"/>
</dbReference>
<proteinExistence type="predicted"/>
<evidence type="ECO:0000256" key="1">
    <source>
        <dbReference type="SAM" id="Phobius"/>
    </source>
</evidence>
<dbReference type="Proteomes" id="UP000828390">
    <property type="component" value="Unassembled WGS sequence"/>
</dbReference>
<keyword evidence="3" id="KW-1185">Reference proteome</keyword>
<protein>
    <submittedName>
        <fullName evidence="2">Uncharacterized protein</fullName>
    </submittedName>
</protein>
<keyword evidence="1" id="KW-0472">Membrane</keyword>
<evidence type="ECO:0000313" key="3">
    <source>
        <dbReference type="Proteomes" id="UP000828390"/>
    </source>
</evidence>
<evidence type="ECO:0000313" key="2">
    <source>
        <dbReference type="EMBL" id="KAH3853949.1"/>
    </source>
</evidence>
<organism evidence="2 3">
    <name type="scientific">Dreissena polymorpha</name>
    <name type="common">Zebra mussel</name>
    <name type="synonym">Mytilus polymorpha</name>
    <dbReference type="NCBI Taxonomy" id="45954"/>
    <lineage>
        <taxon>Eukaryota</taxon>
        <taxon>Metazoa</taxon>
        <taxon>Spiralia</taxon>
        <taxon>Lophotrochozoa</taxon>
        <taxon>Mollusca</taxon>
        <taxon>Bivalvia</taxon>
        <taxon>Autobranchia</taxon>
        <taxon>Heteroconchia</taxon>
        <taxon>Euheterodonta</taxon>
        <taxon>Imparidentia</taxon>
        <taxon>Neoheterodontei</taxon>
        <taxon>Myida</taxon>
        <taxon>Dreissenoidea</taxon>
        <taxon>Dreissenidae</taxon>
        <taxon>Dreissena</taxon>
    </lineage>
</organism>
<sequence length="77" mass="8465">MRKLHYLASTLLTFGNADISAREMPYLTGNLVSLLSGGVIAVLVSLLSGKNKEGAEVWEKTRDIDSPLNPWTELYAK</sequence>
<reference evidence="2" key="2">
    <citation type="submission" date="2020-11" db="EMBL/GenBank/DDBJ databases">
        <authorList>
            <person name="McCartney M.A."/>
            <person name="Auch B."/>
            <person name="Kono T."/>
            <person name="Mallez S."/>
            <person name="Becker A."/>
            <person name="Gohl D.M."/>
            <person name="Silverstein K.A.T."/>
            <person name="Koren S."/>
            <person name="Bechman K.B."/>
            <person name="Herman A."/>
            <person name="Abrahante J.E."/>
            <person name="Garbe J."/>
        </authorList>
    </citation>
    <scope>NUCLEOTIDE SEQUENCE</scope>
    <source>
        <strain evidence="2">Duluth1</strain>
        <tissue evidence="2">Whole animal</tissue>
    </source>
</reference>
<keyword evidence="1" id="KW-1133">Transmembrane helix</keyword>
<dbReference type="AlphaFoldDB" id="A0A9D4R3U4"/>
<feature type="transmembrane region" description="Helical" evidence="1">
    <location>
        <begin position="27"/>
        <end position="47"/>
    </location>
</feature>
<gene>
    <name evidence="2" type="ORF">DPMN_096487</name>
</gene>
<comment type="caution">
    <text evidence="2">The sequence shown here is derived from an EMBL/GenBank/DDBJ whole genome shotgun (WGS) entry which is preliminary data.</text>
</comment>
<keyword evidence="1" id="KW-0812">Transmembrane</keyword>
<reference evidence="2" key="1">
    <citation type="journal article" date="2019" name="bioRxiv">
        <title>The Genome of the Zebra Mussel, Dreissena polymorpha: A Resource for Invasive Species Research.</title>
        <authorList>
            <person name="McCartney M.A."/>
            <person name="Auch B."/>
            <person name="Kono T."/>
            <person name="Mallez S."/>
            <person name="Zhang Y."/>
            <person name="Obille A."/>
            <person name="Becker A."/>
            <person name="Abrahante J.E."/>
            <person name="Garbe J."/>
            <person name="Badalamenti J.P."/>
            <person name="Herman A."/>
            <person name="Mangelson H."/>
            <person name="Liachko I."/>
            <person name="Sullivan S."/>
            <person name="Sone E.D."/>
            <person name="Koren S."/>
            <person name="Silverstein K.A.T."/>
            <person name="Beckman K.B."/>
            <person name="Gohl D.M."/>
        </authorList>
    </citation>
    <scope>NUCLEOTIDE SEQUENCE</scope>
    <source>
        <strain evidence="2">Duluth1</strain>
        <tissue evidence="2">Whole animal</tissue>
    </source>
</reference>
<accession>A0A9D4R3U4</accession>
<name>A0A9D4R3U4_DREPO</name>